<gene>
    <name evidence="1" type="ORF">QFE45_03375</name>
</gene>
<dbReference type="EMBL" id="CP123971">
    <property type="protein sequence ID" value="WII29155.1"/>
    <property type="molecule type" value="Genomic_DNA"/>
</dbReference>
<proteinExistence type="predicted"/>
<dbReference type="AlphaFoldDB" id="A0AAX3XA54"/>
<sequence length="52" mass="6275">MDRREIDKAIEYSFGKDPIALPDDRYLERKGQEYLSNQGWLEKLNKEMEKVK</sequence>
<protein>
    <submittedName>
        <fullName evidence="1">Uncharacterized protein</fullName>
    </submittedName>
</protein>
<dbReference type="Proteomes" id="UP001231316">
    <property type="component" value="Chromosome"/>
</dbReference>
<reference evidence="1" key="1">
    <citation type="submission" date="2023-04" db="EMBL/GenBank/DDBJ databases">
        <title>Four porcine-derived lactic acid bacteria strains analyses and their evaluation as potential probiotics based on genomics.</title>
        <authorList>
            <person name="Niu D."/>
        </authorList>
    </citation>
    <scope>NUCLEOTIDE SEQUENCE</scope>
    <source>
        <strain evidence="1">ZSA5</strain>
    </source>
</reference>
<accession>A0AAX3XA54</accession>
<evidence type="ECO:0000313" key="2">
    <source>
        <dbReference type="Proteomes" id="UP001231316"/>
    </source>
</evidence>
<evidence type="ECO:0000313" key="1">
    <source>
        <dbReference type="EMBL" id="WII29155.1"/>
    </source>
</evidence>
<dbReference type="RefSeq" id="WP_284650498.1">
    <property type="nucleotide sequence ID" value="NZ_CP123971.1"/>
</dbReference>
<name>A0AAX3XA54_9LACO</name>
<organism evidence="1 2">
    <name type="scientific">Ligilactobacillus salivarius</name>
    <dbReference type="NCBI Taxonomy" id="1624"/>
    <lineage>
        <taxon>Bacteria</taxon>
        <taxon>Bacillati</taxon>
        <taxon>Bacillota</taxon>
        <taxon>Bacilli</taxon>
        <taxon>Lactobacillales</taxon>
        <taxon>Lactobacillaceae</taxon>
        <taxon>Ligilactobacillus</taxon>
    </lineage>
</organism>